<evidence type="ECO:0000313" key="1">
    <source>
        <dbReference type="EMBL" id="JAD63324.1"/>
    </source>
</evidence>
<name>A0A0A9BH55_ARUDO</name>
<dbReference type="AlphaFoldDB" id="A0A0A9BH55"/>
<proteinExistence type="predicted"/>
<protein>
    <submittedName>
        <fullName evidence="1">Uncharacterized protein</fullName>
    </submittedName>
</protein>
<accession>A0A0A9BH55</accession>
<dbReference type="EMBL" id="GBRH01234571">
    <property type="protein sequence ID" value="JAD63324.1"/>
    <property type="molecule type" value="Transcribed_RNA"/>
</dbReference>
<sequence length="57" mass="6311">MIAVIDSTKAKAPKVDLMFHNIHLCRSHMADPQEEAQAFGAFSSAFLSNYQGQPCKE</sequence>
<reference evidence="1" key="2">
    <citation type="journal article" date="2015" name="Data Brief">
        <title>Shoot transcriptome of the giant reed, Arundo donax.</title>
        <authorList>
            <person name="Barrero R.A."/>
            <person name="Guerrero F.D."/>
            <person name="Moolhuijzen P."/>
            <person name="Goolsby J.A."/>
            <person name="Tidwell J."/>
            <person name="Bellgard S.E."/>
            <person name="Bellgard M.I."/>
        </authorList>
    </citation>
    <scope>NUCLEOTIDE SEQUENCE</scope>
    <source>
        <tissue evidence="1">Shoot tissue taken approximately 20 cm above the soil surface</tissue>
    </source>
</reference>
<reference evidence="1" key="1">
    <citation type="submission" date="2014-09" db="EMBL/GenBank/DDBJ databases">
        <authorList>
            <person name="Magalhaes I.L.F."/>
            <person name="Oliveira U."/>
            <person name="Santos F.R."/>
            <person name="Vidigal T.H.D.A."/>
            <person name="Brescovit A.D."/>
            <person name="Santos A.J."/>
        </authorList>
    </citation>
    <scope>NUCLEOTIDE SEQUENCE</scope>
    <source>
        <tissue evidence="1">Shoot tissue taken approximately 20 cm above the soil surface</tissue>
    </source>
</reference>
<organism evidence="1">
    <name type="scientific">Arundo donax</name>
    <name type="common">Giant reed</name>
    <name type="synonym">Donax arundinaceus</name>
    <dbReference type="NCBI Taxonomy" id="35708"/>
    <lineage>
        <taxon>Eukaryota</taxon>
        <taxon>Viridiplantae</taxon>
        <taxon>Streptophyta</taxon>
        <taxon>Embryophyta</taxon>
        <taxon>Tracheophyta</taxon>
        <taxon>Spermatophyta</taxon>
        <taxon>Magnoliopsida</taxon>
        <taxon>Liliopsida</taxon>
        <taxon>Poales</taxon>
        <taxon>Poaceae</taxon>
        <taxon>PACMAD clade</taxon>
        <taxon>Arundinoideae</taxon>
        <taxon>Arundineae</taxon>
        <taxon>Arundo</taxon>
    </lineage>
</organism>